<keyword evidence="2" id="KW-0378">Hydrolase</keyword>
<dbReference type="SUPFAM" id="SSF53955">
    <property type="entry name" value="Lysozyme-like"/>
    <property type="match status" value="1"/>
</dbReference>
<dbReference type="Gene3D" id="1.10.530.10">
    <property type="match status" value="1"/>
</dbReference>
<comment type="caution">
    <text evidence="2">The sequence shown here is derived from an EMBL/GenBank/DDBJ whole genome shotgun (WGS) entry which is preliminary data.</text>
</comment>
<dbReference type="EMBL" id="JACHHI010000005">
    <property type="protein sequence ID" value="MBB6478088.1"/>
    <property type="molecule type" value="Genomic_DNA"/>
</dbReference>
<keyword evidence="2" id="KW-0326">Glycosidase</keyword>
<evidence type="ECO:0000259" key="1">
    <source>
        <dbReference type="Pfam" id="PF01464"/>
    </source>
</evidence>
<evidence type="ECO:0000313" key="3">
    <source>
        <dbReference type="Proteomes" id="UP000591941"/>
    </source>
</evidence>
<keyword evidence="3" id="KW-1185">Reference proteome</keyword>
<proteinExistence type="predicted"/>
<dbReference type="GeneID" id="93486410"/>
<dbReference type="Pfam" id="PF01464">
    <property type="entry name" value="SLT"/>
    <property type="match status" value="1"/>
</dbReference>
<feature type="domain" description="Transglycosylase SLT" evidence="1">
    <location>
        <begin position="39"/>
        <end position="149"/>
    </location>
</feature>
<dbReference type="EC" id="3.2.1.-" evidence="2"/>
<sequence>MRKRTWWSLFMLVFGFWYFLYGADYIAYNYFHKVSYPSLVETYAKQNDLPPELVAAVIFTESRFQEKAVSPRGAIGLMQLMPVTAHWIAEQRDTKVRNLADPEENIANGTWYLRYLYDNFHSPVLALAAYNAGRGHVEEWMDTYGWHDRAPAVEEIPFPETREFVASVLHYQAVYAEYFHPHEDEQHG</sequence>
<dbReference type="GO" id="GO:0016798">
    <property type="term" value="F:hydrolase activity, acting on glycosyl bonds"/>
    <property type="evidence" value="ECO:0007669"/>
    <property type="project" value="UniProtKB-KW"/>
</dbReference>
<evidence type="ECO:0000313" key="2">
    <source>
        <dbReference type="EMBL" id="MBB6478088.1"/>
    </source>
</evidence>
<dbReference type="RefSeq" id="WP_159823232.1">
    <property type="nucleotide sequence ID" value="NZ_CABWNB010000004.1"/>
</dbReference>
<accession>A0A841R5N5</accession>
<organism evidence="2 3">
    <name type="scientific">Negativicoccus succinicivorans</name>
    <dbReference type="NCBI Taxonomy" id="620903"/>
    <lineage>
        <taxon>Bacteria</taxon>
        <taxon>Bacillati</taxon>
        <taxon>Bacillota</taxon>
        <taxon>Negativicutes</taxon>
        <taxon>Veillonellales</taxon>
        <taxon>Veillonellaceae</taxon>
        <taxon>Negativicoccus</taxon>
    </lineage>
</organism>
<dbReference type="InterPro" id="IPR023346">
    <property type="entry name" value="Lysozyme-like_dom_sf"/>
</dbReference>
<dbReference type="PANTHER" id="PTHR37423">
    <property type="entry name" value="SOLUBLE LYTIC MUREIN TRANSGLYCOSYLASE-RELATED"/>
    <property type="match status" value="1"/>
</dbReference>
<dbReference type="AlphaFoldDB" id="A0A841R5N5"/>
<dbReference type="InterPro" id="IPR008258">
    <property type="entry name" value="Transglycosylase_SLT_dom_1"/>
</dbReference>
<protein>
    <submittedName>
        <fullName evidence="2">Soluble lytic murein transglycosylase</fullName>
        <ecNumber evidence="2">3.2.1.-</ecNumber>
    </submittedName>
</protein>
<dbReference type="PANTHER" id="PTHR37423:SF2">
    <property type="entry name" value="MEMBRANE-BOUND LYTIC MUREIN TRANSGLYCOSYLASE C"/>
    <property type="match status" value="1"/>
</dbReference>
<name>A0A841R5N5_9FIRM</name>
<reference evidence="2 3" key="1">
    <citation type="submission" date="2020-08" db="EMBL/GenBank/DDBJ databases">
        <title>Genomic Encyclopedia of Type Strains, Phase IV (KMG-IV): sequencing the most valuable type-strain genomes for metagenomic binning, comparative biology and taxonomic classification.</title>
        <authorList>
            <person name="Goeker M."/>
        </authorList>
    </citation>
    <scope>NUCLEOTIDE SEQUENCE [LARGE SCALE GENOMIC DNA]</scope>
    <source>
        <strain evidence="2 3">DSM 21255</strain>
    </source>
</reference>
<dbReference type="Proteomes" id="UP000591941">
    <property type="component" value="Unassembled WGS sequence"/>
</dbReference>
<dbReference type="CDD" id="cd16896">
    <property type="entry name" value="LT_Slt70-like"/>
    <property type="match status" value="1"/>
</dbReference>
<dbReference type="OrthoDB" id="9815002at2"/>
<gene>
    <name evidence="2" type="ORF">HNR45_001149</name>
</gene>